<evidence type="ECO:0000259" key="8">
    <source>
        <dbReference type="SMART" id="SM00813"/>
    </source>
</evidence>
<keyword evidence="6" id="KW-0119">Carbohydrate metabolism</keyword>
<organism evidence="9 10">
    <name type="scientific">Sphingobacterium bambusae</name>
    <dbReference type="NCBI Taxonomy" id="662858"/>
    <lineage>
        <taxon>Bacteria</taxon>
        <taxon>Pseudomonadati</taxon>
        <taxon>Bacteroidota</taxon>
        <taxon>Sphingobacteriia</taxon>
        <taxon>Sphingobacteriales</taxon>
        <taxon>Sphingobacteriaceae</taxon>
        <taxon>Sphingobacterium</taxon>
    </lineage>
</organism>
<feature type="domain" description="Alpha-L-arabinofuranosidase C-terminal" evidence="8">
    <location>
        <begin position="316"/>
        <end position="505"/>
    </location>
</feature>
<gene>
    <name evidence="9" type="ORF">ACFS7Y_07215</name>
</gene>
<evidence type="ECO:0000256" key="2">
    <source>
        <dbReference type="ARBA" id="ARBA00007186"/>
    </source>
</evidence>
<dbReference type="Pfam" id="PF22848">
    <property type="entry name" value="ASD1_dom"/>
    <property type="match status" value="1"/>
</dbReference>
<comment type="catalytic activity">
    <reaction evidence="1">
        <text>Hydrolysis of terminal non-reducing alpha-L-arabinofuranoside residues in alpha-L-arabinosides.</text>
        <dbReference type="EC" id="3.2.1.55"/>
    </reaction>
</comment>
<evidence type="ECO:0000256" key="1">
    <source>
        <dbReference type="ARBA" id="ARBA00001462"/>
    </source>
</evidence>
<keyword evidence="7" id="KW-0326">Glycosidase</keyword>
<evidence type="ECO:0000256" key="3">
    <source>
        <dbReference type="ARBA" id="ARBA00011165"/>
    </source>
</evidence>
<evidence type="ECO:0000313" key="10">
    <source>
        <dbReference type="Proteomes" id="UP001597525"/>
    </source>
</evidence>
<comment type="caution">
    <text evidence="9">The sequence shown here is derived from an EMBL/GenBank/DDBJ whole genome shotgun (WGS) entry which is preliminary data.</text>
</comment>
<dbReference type="SUPFAM" id="SSF51445">
    <property type="entry name" value="(Trans)glycosidases"/>
    <property type="match status" value="1"/>
</dbReference>
<proteinExistence type="inferred from homology"/>
<dbReference type="InterPro" id="IPR010720">
    <property type="entry name" value="Alpha-L-AF_C"/>
</dbReference>
<protein>
    <recommendedName>
        <fullName evidence="4">non-reducing end alpha-L-arabinofuranosidase</fullName>
        <ecNumber evidence="4">3.2.1.55</ecNumber>
    </recommendedName>
</protein>
<dbReference type="InterPro" id="IPR017853">
    <property type="entry name" value="GH"/>
</dbReference>
<comment type="subunit">
    <text evidence="3">Homohexamer; trimer of dimers.</text>
</comment>
<dbReference type="RefSeq" id="WP_320185142.1">
    <property type="nucleotide sequence ID" value="NZ_CP138332.1"/>
</dbReference>
<keyword evidence="5" id="KW-0378">Hydrolase</keyword>
<dbReference type="InterPro" id="IPR055235">
    <property type="entry name" value="ASD1_cat"/>
</dbReference>
<reference evidence="10" key="1">
    <citation type="journal article" date="2019" name="Int. J. Syst. Evol. Microbiol.">
        <title>The Global Catalogue of Microorganisms (GCM) 10K type strain sequencing project: providing services to taxonomists for standard genome sequencing and annotation.</title>
        <authorList>
            <consortium name="The Broad Institute Genomics Platform"/>
            <consortium name="The Broad Institute Genome Sequencing Center for Infectious Disease"/>
            <person name="Wu L."/>
            <person name="Ma J."/>
        </authorList>
    </citation>
    <scope>NUCLEOTIDE SEQUENCE [LARGE SCALE GENOMIC DNA]</scope>
    <source>
        <strain evidence="10">KCTC 22814</strain>
    </source>
</reference>
<name>A0ABW6BGF8_9SPHI</name>
<dbReference type="SMART" id="SM00813">
    <property type="entry name" value="Alpha-L-AF_C"/>
    <property type="match status" value="1"/>
</dbReference>
<dbReference type="EC" id="3.2.1.55" evidence="4"/>
<dbReference type="Gene3D" id="2.60.40.1180">
    <property type="entry name" value="Golgi alpha-mannosidase II"/>
    <property type="match status" value="1"/>
</dbReference>
<keyword evidence="10" id="KW-1185">Reference proteome</keyword>
<dbReference type="InterPro" id="IPR013780">
    <property type="entry name" value="Glyco_hydro_b"/>
</dbReference>
<dbReference type="PANTHER" id="PTHR43576:SF2">
    <property type="entry name" value="INTRACELLULAR EXO-ALPHA-L-ARABINOFURANOSIDASE 2"/>
    <property type="match status" value="1"/>
</dbReference>
<accession>A0ABW6BGF8</accession>
<evidence type="ECO:0000256" key="7">
    <source>
        <dbReference type="ARBA" id="ARBA00023295"/>
    </source>
</evidence>
<dbReference type="SUPFAM" id="SSF51011">
    <property type="entry name" value="Glycosyl hydrolase domain"/>
    <property type="match status" value="1"/>
</dbReference>
<comment type="similarity">
    <text evidence="2">Belongs to the glycosyl hydrolase 51 family.</text>
</comment>
<evidence type="ECO:0000256" key="5">
    <source>
        <dbReference type="ARBA" id="ARBA00022801"/>
    </source>
</evidence>
<evidence type="ECO:0000256" key="4">
    <source>
        <dbReference type="ARBA" id="ARBA00012670"/>
    </source>
</evidence>
<sequence>MKRYFFCLFFMGSLFGRISGQTTVQLLPTEKPVEISKHIYGHFAEHLGRCVYDGFYVGEDNKIIPHTNGVRNDVIAALKELHIPNLRWPGGCFADTYHWKDGIGPKANRPAIVNNWWGGVTEDNSFGTHDFLDMCELLGTEPYLAGNVGSGEVQELADWVQYVNFEGKSPMSDLRRENGRDKPWNVKFWGVGNEAWGCGGNMTAEYYTDIYRKYATFMADWTNTGGLYRIASGANSADYHWTETLMKQLPKHLVKGIALHHYSVIDWKQKGPSITYSDEQYFQTMKSAWFMNELVEKHSAIMDKYDPKKEVALVVDEWGGWYEVEPNTNPGFLYQQNTMRDAMIAGLTLNIFNNHADRIKMANLAQTINVLQAVILTKEDKMLKTPTFHVLEMYKVHQDAQLIPLQIKSADYVLNGEAIPAVSASASRDKHGRTHISLVNIDPKVAQEVTIDLAQQRKLHSARLLTSAKLRDFNDFDAAERIVPTSFKAVKLEKQQMKVKLPPFAVVVLALD</sequence>
<dbReference type="EMBL" id="JBHUPB010000005">
    <property type="protein sequence ID" value="MFD2967169.1"/>
    <property type="molecule type" value="Genomic_DNA"/>
</dbReference>
<dbReference type="PANTHER" id="PTHR43576">
    <property type="entry name" value="ALPHA-L-ARABINOFURANOSIDASE C-RELATED"/>
    <property type="match status" value="1"/>
</dbReference>
<evidence type="ECO:0000256" key="6">
    <source>
        <dbReference type="ARBA" id="ARBA00023277"/>
    </source>
</evidence>
<dbReference type="Pfam" id="PF06964">
    <property type="entry name" value="Alpha-L-AF_C"/>
    <property type="match status" value="1"/>
</dbReference>
<dbReference type="Proteomes" id="UP001597525">
    <property type="component" value="Unassembled WGS sequence"/>
</dbReference>
<dbReference type="Gene3D" id="3.20.20.80">
    <property type="entry name" value="Glycosidases"/>
    <property type="match status" value="1"/>
</dbReference>
<evidence type="ECO:0000313" key="9">
    <source>
        <dbReference type="EMBL" id="MFD2967169.1"/>
    </source>
</evidence>